<dbReference type="RefSeq" id="WP_188952193.1">
    <property type="nucleotide sequence ID" value="NZ_BMQW01000001.1"/>
</dbReference>
<organism evidence="3 4">
    <name type="scientific">Shewanella ulleungensis</name>
    <dbReference type="NCBI Taxonomy" id="2282699"/>
    <lineage>
        <taxon>Bacteria</taxon>
        <taxon>Pseudomonadati</taxon>
        <taxon>Pseudomonadota</taxon>
        <taxon>Gammaproteobacteria</taxon>
        <taxon>Alteromonadales</taxon>
        <taxon>Shewanellaceae</taxon>
        <taxon>Shewanella</taxon>
    </lineage>
</organism>
<keyword evidence="4" id="KW-1185">Reference proteome</keyword>
<evidence type="ECO:0000259" key="2">
    <source>
        <dbReference type="Pfam" id="PF13840"/>
    </source>
</evidence>
<feature type="domain" description="CASTOR ACT" evidence="2">
    <location>
        <begin position="72"/>
        <end position="127"/>
    </location>
</feature>
<dbReference type="Pfam" id="PF10000">
    <property type="entry name" value="ACT_3"/>
    <property type="match status" value="1"/>
</dbReference>
<proteinExistence type="predicted"/>
<dbReference type="InterPro" id="IPR027795">
    <property type="entry name" value="CASTOR_ACT_dom"/>
</dbReference>
<dbReference type="Gene3D" id="3.30.2130.10">
    <property type="entry name" value="VC0802-like"/>
    <property type="match status" value="1"/>
</dbReference>
<protein>
    <submittedName>
        <fullName evidence="3">Transporter</fullName>
    </submittedName>
</protein>
<reference evidence="4" key="1">
    <citation type="journal article" date="2019" name="Int. J. Syst. Evol. Microbiol.">
        <title>The Global Catalogue of Microorganisms (GCM) 10K type strain sequencing project: providing services to taxonomists for standard genome sequencing and annotation.</title>
        <authorList>
            <consortium name="The Broad Institute Genomics Platform"/>
            <consortium name="The Broad Institute Genome Sequencing Center for Infectious Disease"/>
            <person name="Wu L."/>
            <person name="Ma J."/>
        </authorList>
    </citation>
    <scope>NUCLEOTIDE SEQUENCE [LARGE SCALE GENOMIC DNA]</scope>
    <source>
        <strain evidence="4">JCM 32305</strain>
    </source>
</reference>
<accession>A0ABQ2QBF8</accession>
<dbReference type="Proteomes" id="UP000654004">
    <property type="component" value="Unassembled WGS sequence"/>
</dbReference>
<dbReference type="PANTHER" id="PTHR39199">
    <property type="entry name" value="BLR5128 PROTEIN"/>
    <property type="match status" value="1"/>
</dbReference>
<evidence type="ECO:0000313" key="3">
    <source>
        <dbReference type="EMBL" id="GGP72737.1"/>
    </source>
</evidence>
<dbReference type="Pfam" id="PF13840">
    <property type="entry name" value="ACT_7"/>
    <property type="match status" value="1"/>
</dbReference>
<evidence type="ECO:0000259" key="1">
    <source>
        <dbReference type="Pfam" id="PF10000"/>
    </source>
</evidence>
<name>A0ABQ2QBF8_9GAMM</name>
<dbReference type="InterPro" id="IPR018717">
    <property type="entry name" value="DUF2241"/>
</dbReference>
<gene>
    <name evidence="3" type="ORF">GCM10009410_00170</name>
</gene>
<dbReference type="InterPro" id="IPR045865">
    <property type="entry name" value="ACT-like_dom_sf"/>
</dbReference>
<feature type="domain" description="DUF2241" evidence="1">
    <location>
        <begin position="2"/>
        <end position="70"/>
    </location>
</feature>
<dbReference type="PANTHER" id="PTHR39199:SF1">
    <property type="entry name" value="BLR5128 PROTEIN"/>
    <property type="match status" value="1"/>
</dbReference>
<dbReference type="EMBL" id="BMQW01000001">
    <property type="protein sequence ID" value="GGP72737.1"/>
    <property type="molecule type" value="Genomic_DNA"/>
</dbReference>
<comment type="caution">
    <text evidence="3">The sequence shown here is derived from an EMBL/GenBank/DDBJ whole genome shotgun (WGS) entry which is preliminary data.</text>
</comment>
<evidence type="ECO:0000313" key="4">
    <source>
        <dbReference type="Proteomes" id="UP000654004"/>
    </source>
</evidence>
<sequence length="131" mass="14247">MSGMTDLDKLLTSMNPKLIDGEFVFCTVQGDYEQYARLTPLATFRESEGLTLVIDKNDAINAGLSFEASFKQITLSVHSSLEAVGLTAAVATKLTSNNISANVIAAYYHDHIFVPTDKAQLALTALAEFRQ</sequence>
<dbReference type="SUPFAM" id="SSF55021">
    <property type="entry name" value="ACT-like"/>
    <property type="match status" value="2"/>
</dbReference>